<accession>A0A348AR22</accession>
<evidence type="ECO:0000256" key="3">
    <source>
        <dbReference type="ARBA" id="ARBA00022692"/>
    </source>
</evidence>
<feature type="signal peptide" evidence="7">
    <location>
        <begin position="1"/>
        <end position="30"/>
    </location>
</feature>
<dbReference type="RefSeq" id="WP_126310330.1">
    <property type="nucleotide sequence ID" value="NZ_AP018449.1"/>
</dbReference>
<feature type="chain" id="PRO_5016699447" evidence="7">
    <location>
        <begin position="31"/>
        <end position="682"/>
    </location>
</feature>
<proteinExistence type="predicted"/>
<evidence type="ECO:0000313" key="9">
    <source>
        <dbReference type="Proteomes" id="UP000276437"/>
    </source>
</evidence>
<evidence type="ECO:0000256" key="4">
    <source>
        <dbReference type="ARBA" id="ARBA00022989"/>
    </source>
</evidence>
<sequence>MTNKMIKIVCSMFSLLLLLLILSFGQSAKAAPSASGDSYTLRLFNVNTVLRNPNDSISGYFDIYQGSAITEPAVLDLWYSYSPTTKTELSFITISVNGVPVDSRPLEPAQAAMVNWLVALPANQIKTGFNEVNISVVHRSIDGLCRDIDNEANWFIIRPETRISFKVARSPYSLASYPMPFLDEYLASKVNTVFYLPDNSDQVMLASLFNLATNWGARGLTGVPQRMEVRLGQPGQVPANEVVLGLTSQWQGNQNKTAVLTLAGLSDGFNRLLITGDDTSSMAKAMDALSRPQLVKTFLGQQTALSTNLPADKQGTVKKENGVYTLVDLGYQQDIAVAGAFHQEAVINVPRPSNYKAGDGSYIELHFHHAKILDPKKSAVTIYINDVPIRSAALLAENAEKGILKAPIPVSELNKPSWRVRFGFYHDIGVIDCSKRYDEVAWSVVEKDTSIVLEKGNIERIPSLEDFPNNFYISPDGIINLTMVLPDNPSQEELSAAFKLAYYIGQQNKSKILWQVHTSSSYDASKAPGTVIALGRNDAAKQWNALKKYLLVSPEPDGGYHVADWLEVMPAALNSFDIYQIGKIDNDKLLYAFMYSSPERMNNLLNFSLLNENVLSGKLTLVDAQGNHASFAQSPAAAGTGSLAWLKSLWSYTDGVGQTYLAVFVAVLLATGALMFFMRKRS</sequence>
<organism evidence="8 9">
    <name type="scientific">Methylomusa anaerophila</name>
    <dbReference type="NCBI Taxonomy" id="1930071"/>
    <lineage>
        <taxon>Bacteria</taxon>
        <taxon>Bacillati</taxon>
        <taxon>Bacillota</taxon>
        <taxon>Negativicutes</taxon>
        <taxon>Selenomonadales</taxon>
        <taxon>Sporomusaceae</taxon>
        <taxon>Methylomusa</taxon>
    </lineage>
</organism>
<dbReference type="AlphaFoldDB" id="A0A348AR22"/>
<evidence type="ECO:0000256" key="6">
    <source>
        <dbReference type="SAM" id="Phobius"/>
    </source>
</evidence>
<dbReference type="PANTHER" id="PTHR39083:SF1">
    <property type="entry name" value="CYCLIC DI-GMP-BINDING PROTEIN"/>
    <property type="match status" value="1"/>
</dbReference>
<evidence type="ECO:0000256" key="5">
    <source>
        <dbReference type="ARBA" id="ARBA00023136"/>
    </source>
</evidence>
<evidence type="ECO:0000256" key="7">
    <source>
        <dbReference type="SAM" id="SignalP"/>
    </source>
</evidence>
<keyword evidence="5 6" id="KW-0472">Membrane</keyword>
<reference evidence="8 9" key="1">
    <citation type="journal article" date="2018" name="Int. J. Syst. Evol. Microbiol.">
        <title>Methylomusa anaerophila gen. nov., sp. nov., an anaerobic methanol-utilizing bacterium isolated from a microbial fuel cell.</title>
        <authorList>
            <person name="Amano N."/>
            <person name="Yamamuro A."/>
            <person name="Miyahara M."/>
            <person name="Kouzuma A."/>
            <person name="Abe T."/>
            <person name="Watanabe K."/>
        </authorList>
    </citation>
    <scope>NUCLEOTIDE SEQUENCE [LARGE SCALE GENOMIC DNA]</scope>
    <source>
        <strain evidence="8 9">MMFC1</strain>
    </source>
</reference>
<comment type="subcellular location">
    <subcellularLocation>
        <location evidence="1">Cell membrane</location>
        <topology evidence="1">Single-pass membrane protein</topology>
    </subcellularLocation>
</comment>
<evidence type="ECO:0000256" key="2">
    <source>
        <dbReference type="ARBA" id="ARBA00022475"/>
    </source>
</evidence>
<dbReference type="PANTHER" id="PTHR39083">
    <property type="entry name" value="CYCLIC DI-GMP-BINDING PROTEIN"/>
    <property type="match status" value="1"/>
</dbReference>
<dbReference type="EMBL" id="AP018449">
    <property type="protein sequence ID" value="BBB93520.1"/>
    <property type="molecule type" value="Genomic_DNA"/>
</dbReference>
<protein>
    <submittedName>
        <fullName evidence="8">Cellulose synthase regulator protein</fullName>
    </submittedName>
</protein>
<dbReference type="Pfam" id="PF03170">
    <property type="entry name" value="BcsB"/>
    <property type="match status" value="1"/>
</dbReference>
<keyword evidence="7" id="KW-0732">Signal</keyword>
<keyword evidence="9" id="KW-1185">Reference proteome</keyword>
<name>A0A348AR22_9FIRM</name>
<dbReference type="OrthoDB" id="2655838at2"/>
<dbReference type="Proteomes" id="UP000276437">
    <property type="component" value="Chromosome"/>
</dbReference>
<dbReference type="GO" id="GO:0006011">
    <property type="term" value="P:UDP-alpha-D-glucose metabolic process"/>
    <property type="evidence" value="ECO:0007669"/>
    <property type="project" value="InterPro"/>
</dbReference>
<dbReference type="Gene3D" id="2.60.120.260">
    <property type="entry name" value="Galactose-binding domain-like"/>
    <property type="match status" value="2"/>
</dbReference>
<dbReference type="GO" id="GO:0005886">
    <property type="term" value="C:plasma membrane"/>
    <property type="evidence" value="ECO:0007669"/>
    <property type="project" value="UniProtKB-SubCell"/>
</dbReference>
<feature type="transmembrane region" description="Helical" evidence="6">
    <location>
        <begin position="659"/>
        <end position="678"/>
    </location>
</feature>
<keyword evidence="4 6" id="KW-1133">Transmembrane helix</keyword>
<gene>
    <name evidence="8" type="ORF">MAMMFC1_04237</name>
</gene>
<keyword evidence="3 6" id="KW-0812">Transmembrane</keyword>
<dbReference type="KEGG" id="mana:MAMMFC1_04237"/>
<keyword evidence="2" id="KW-1003">Cell membrane</keyword>
<dbReference type="InterPro" id="IPR018513">
    <property type="entry name" value="Cell_synthase_bac"/>
</dbReference>
<evidence type="ECO:0000313" key="8">
    <source>
        <dbReference type="EMBL" id="BBB93520.1"/>
    </source>
</evidence>
<evidence type="ECO:0000256" key="1">
    <source>
        <dbReference type="ARBA" id="ARBA00004162"/>
    </source>
</evidence>